<proteinExistence type="predicted"/>
<dbReference type="EMBL" id="BRPK01000012">
    <property type="protein sequence ID" value="GLB43053.1"/>
    <property type="molecule type" value="Genomic_DNA"/>
</dbReference>
<name>A0A9P3PWU3_LYOSH</name>
<comment type="caution">
    <text evidence="2">The sequence shown here is derived from an EMBL/GenBank/DDBJ whole genome shotgun (WGS) entry which is preliminary data.</text>
</comment>
<feature type="region of interest" description="Disordered" evidence="1">
    <location>
        <begin position="908"/>
        <end position="930"/>
    </location>
</feature>
<evidence type="ECO:0000313" key="3">
    <source>
        <dbReference type="Proteomes" id="UP001063166"/>
    </source>
</evidence>
<sequence>MMRTSQRKVMFWHVRSITYRGCPATECFPGESVRRHRNFALSNFPVDVKVNGRVEVSTSASFSEWDKKRHMSSGTALAEDSGLYQALKRAHSQKKYDVVRKWSSSPSAPTTLAPKDASIQSQVEQLLTELRPAMRRLVAGELTLPTWSPNATVMGAELAAHVEALRIPYLNGKPNVLLHDLGSFERDPALAARLKNIFMPNHHAFLVNTSGSGKTRLLLEGLCSSWGFYFTSLVDSSLLGSTDVQNSIRLYIPDSPGFKTTLPALGSLHYESAVSRNRVIANRIFSQLFLARLIVFDLFVEVMNELKASDDTRSTVYKQRWLLLQLRPSLIHTQIWDIFDDLTVKFADVTDSYINGTTKALLARVRKLCVDKTPSGTPTISTHQTPIFCVLDEAQYAATQHCMAFRSDDGSANRPVLREIVRAWEGQSSGQGVFMVVAGTGISKDVVDRAMSSAIMKESKYRWCSDTGAFDDLEIQRRYIEKYLPPSLLSTASGKRLLDRIGYWLHGRHRFTAGYIAELLNNDFQRPHTLLNTYIEHFTDFRPTDAQDFVDAEGPAPVSISSRYKLDFHKLTKNPDMIATIHQITTHYLMRSVLPGSLGKDEKTYVEYGFARFVDAETNTVAVDEPLVLLAATRWIDANYRSSYKFFAKQIHVHEPASNGFENYLAFCLNLAFSQKHRLDEVFSFLGAAPSWAHQEVELVALHRTSLEKDAAIEINPVRHSSLSGPSLTLGLNAKTTEETSAWLRHESHAPICFPHASMGPDLLFVLRLADGPTLWVALQAKYSTGKNGTLSRLFLRRAMRSVTPSKFFIDKEGKPFSPTTDPDLVNATLEHLGNLPHRRADAGKYSLLRVVASFPAQPGLKRCSEEDPDDEGHPIAALNMRFIKQLTRALSPVDFLEGLERTATSSQVVGKRTRKGSGLRPAPTKRLKI</sequence>
<dbReference type="OrthoDB" id="2393824at2759"/>
<dbReference type="AlphaFoldDB" id="A0A9P3PWU3"/>
<organism evidence="2 3">
    <name type="scientific">Lyophyllum shimeji</name>
    <name type="common">Hon-shimeji</name>
    <name type="synonym">Tricholoma shimeji</name>
    <dbReference type="NCBI Taxonomy" id="47721"/>
    <lineage>
        <taxon>Eukaryota</taxon>
        <taxon>Fungi</taxon>
        <taxon>Dikarya</taxon>
        <taxon>Basidiomycota</taxon>
        <taxon>Agaricomycotina</taxon>
        <taxon>Agaricomycetes</taxon>
        <taxon>Agaricomycetidae</taxon>
        <taxon>Agaricales</taxon>
        <taxon>Tricholomatineae</taxon>
        <taxon>Lyophyllaceae</taxon>
        <taxon>Lyophyllum</taxon>
    </lineage>
</organism>
<protein>
    <submittedName>
        <fullName evidence="2">Expressed protein</fullName>
    </submittedName>
</protein>
<accession>A0A9P3PWU3</accession>
<feature type="compositionally biased region" description="Basic residues" evidence="1">
    <location>
        <begin position="912"/>
        <end position="930"/>
    </location>
</feature>
<keyword evidence="3" id="KW-1185">Reference proteome</keyword>
<evidence type="ECO:0000256" key="1">
    <source>
        <dbReference type="SAM" id="MobiDB-lite"/>
    </source>
</evidence>
<dbReference type="Proteomes" id="UP001063166">
    <property type="component" value="Unassembled WGS sequence"/>
</dbReference>
<reference evidence="2" key="1">
    <citation type="submission" date="2022-07" db="EMBL/GenBank/DDBJ databases">
        <title>The genome of Lyophyllum shimeji provides insight into the initial evolution of ectomycorrhizal fungal genome.</title>
        <authorList>
            <person name="Kobayashi Y."/>
            <person name="Shibata T."/>
            <person name="Hirakawa H."/>
            <person name="Shigenobu S."/>
            <person name="Nishiyama T."/>
            <person name="Yamada A."/>
            <person name="Hasebe M."/>
            <person name="Kawaguchi M."/>
        </authorList>
    </citation>
    <scope>NUCLEOTIDE SEQUENCE</scope>
    <source>
        <strain evidence="2">AT787</strain>
    </source>
</reference>
<evidence type="ECO:0000313" key="2">
    <source>
        <dbReference type="EMBL" id="GLB43053.1"/>
    </source>
</evidence>
<gene>
    <name evidence="2" type="ORF">LshimejAT787_1205020</name>
</gene>